<name>A0A182XRK4_ANOQN</name>
<proteinExistence type="predicted"/>
<evidence type="ECO:0000313" key="2">
    <source>
        <dbReference type="Proteomes" id="UP000076407"/>
    </source>
</evidence>
<dbReference type="VEuPathDB" id="VectorBase:AQUA014477"/>
<reference evidence="1" key="1">
    <citation type="submission" date="2020-05" db="UniProtKB">
        <authorList>
            <consortium name="EnsemblMetazoa"/>
        </authorList>
    </citation>
    <scope>IDENTIFICATION</scope>
    <source>
        <strain evidence="1">SANGQUA</strain>
    </source>
</reference>
<dbReference type="AlphaFoldDB" id="A0A182XRK4"/>
<organism evidence="1 2">
    <name type="scientific">Anopheles quadriannulatus</name>
    <name type="common">Mosquito</name>
    <dbReference type="NCBI Taxonomy" id="34691"/>
    <lineage>
        <taxon>Eukaryota</taxon>
        <taxon>Metazoa</taxon>
        <taxon>Ecdysozoa</taxon>
        <taxon>Arthropoda</taxon>
        <taxon>Hexapoda</taxon>
        <taxon>Insecta</taxon>
        <taxon>Pterygota</taxon>
        <taxon>Neoptera</taxon>
        <taxon>Endopterygota</taxon>
        <taxon>Diptera</taxon>
        <taxon>Nematocera</taxon>
        <taxon>Culicoidea</taxon>
        <taxon>Culicidae</taxon>
        <taxon>Anophelinae</taxon>
        <taxon>Anopheles</taxon>
    </lineage>
</organism>
<dbReference type="EnsemblMetazoa" id="AQUA014477-RA">
    <property type="protein sequence ID" value="AQUA014477-PA"/>
    <property type="gene ID" value="AQUA014477"/>
</dbReference>
<accession>A0A182XRK4</accession>
<dbReference type="Proteomes" id="UP000076407">
    <property type="component" value="Unassembled WGS sequence"/>
</dbReference>
<evidence type="ECO:0000313" key="1">
    <source>
        <dbReference type="EnsemblMetazoa" id="AQUA014477-PA"/>
    </source>
</evidence>
<keyword evidence="2" id="KW-1185">Reference proteome</keyword>
<protein>
    <submittedName>
        <fullName evidence="1">Uncharacterized protein</fullName>
    </submittedName>
</protein>
<sequence>ELTERHFLSRLFSVAARVLHCVFGNCSVKNWCGQRGNKTHKTRFAAGTDPSASLTAFLCDCGEKKVGLAPPSDKNYSLY</sequence>